<proteinExistence type="predicted"/>
<dbReference type="EMBL" id="JAIWYP010000005">
    <property type="protein sequence ID" value="KAH3816170.1"/>
    <property type="molecule type" value="Genomic_DNA"/>
</dbReference>
<keyword evidence="3" id="KW-1185">Reference proteome</keyword>
<feature type="compositionally biased region" description="Pro residues" evidence="1">
    <location>
        <begin position="98"/>
        <end position="107"/>
    </location>
</feature>
<reference evidence="2" key="2">
    <citation type="submission" date="2020-11" db="EMBL/GenBank/DDBJ databases">
        <authorList>
            <person name="McCartney M.A."/>
            <person name="Auch B."/>
            <person name="Kono T."/>
            <person name="Mallez S."/>
            <person name="Becker A."/>
            <person name="Gohl D.M."/>
            <person name="Silverstein K.A.T."/>
            <person name="Koren S."/>
            <person name="Bechman K.B."/>
            <person name="Herman A."/>
            <person name="Abrahante J.E."/>
            <person name="Garbe J."/>
        </authorList>
    </citation>
    <scope>NUCLEOTIDE SEQUENCE</scope>
    <source>
        <strain evidence="2">Duluth1</strain>
        <tissue evidence="2">Whole animal</tissue>
    </source>
</reference>
<dbReference type="Proteomes" id="UP000828390">
    <property type="component" value="Unassembled WGS sequence"/>
</dbReference>
<accession>A0A9D4JL73</accession>
<feature type="compositionally biased region" description="Polar residues" evidence="1">
    <location>
        <begin position="139"/>
        <end position="149"/>
    </location>
</feature>
<comment type="caution">
    <text evidence="2">The sequence shown here is derived from an EMBL/GenBank/DDBJ whole genome shotgun (WGS) entry which is preliminary data.</text>
</comment>
<gene>
    <name evidence="2" type="ORF">DPMN_117679</name>
</gene>
<reference evidence="2" key="1">
    <citation type="journal article" date="2019" name="bioRxiv">
        <title>The Genome of the Zebra Mussel, Dreissena polymorpha: A Resource for Invasive Species Research.</title>
        <authorList>
            <person name="McCartney M.A."/>
            <person name="Auch B."/>
            <person name="Kono T."/>
            <person name="Mallez S."/>
            <person name="Zhang Y."/>
            <person name="Obille A."/>
            <person name="Becker A."/>
            <person name="Abrahante J.E."/>
            <person name="Garbe J."/>
            <person name="Badalamenti J.P."/>
            <person name="Herman A."/>
            <person name="Mangelson H."/>
            <person name="Liachko I."/>
            <person name="Sullivan S."/>
            <person name="Sone E.D."/>
            <person name="Koren S."/>
            <person name="Silverstein K.A.T."/>
            <person name="Beckman K.B."/>
            <person name="Gohl D.M."/>
        </authorList>
    </citation>
    <scope>NUCLEOTIDE SEQUENCE</scope>
    <source>
        <strain evidence="2">Duluth1</strain>
        <tissue evidence="2">Whole animal</tissue>
    </source>
</reference>
<feature type="compositionally biased region" description="Low complexity" evidence="1">
    <location>
        <begin position="108"/>
        <end position="130"/>
    </location>
</feature>
<evidence type="ECO:0000256" key="1">
    <source>
        <dbReference type="SAM" id="MobiDB-lite"/>
    </source>
</evidence>
<name>A0A9D4JL73_DREPO</name>
<evidence type="ECO:0000313" key="2">
    <source>
        <dbReference type="EMBL" id="KAH3816170.1"/>
    </source>
</evidence>
<organism evidence="2 3">
    <name type="scientific">Dreissena polymorpha</name>
    <name type="common">Zebra mussel</name>
    <name type="synonym">Mytilus polymorpha</name>
    <dbReference type="NCBI Taxonomy" id="45954"/>
    <lineage>
        <taxon>Eukaryota</taxon>
        <taxon>Metazoa</taxon>
        <taxon>Spiralia</taxon>
        <taxon>Lophotrochozoa</taxon>
        <taxon>Mollusca</taxon>
        <taxon>Bivalvia</taxon>
        <taxon>Autobranchia</taxon>
        <taxon>Heteroconchia</taxon>
        <taxon>Euheterodonta</taxon>
        <taxon>Imparidentia</taxon>
        <taxon>Neoheterodontei</taxon>
        <taxon>Myida</taxon>
        <taxon>Dreissenoidea</taxon>
        <taxon>Dreissenidae</taxon>
        <taxon>Dreissena</taxon>
    </lineage>
</organism>
<feature type="region of interest" description="Disordered" evidence="1">
    <location>
        <begin position="51"/>
        <end position="179"/>
    </location>
</feature>
<dbReference type="AlphaFoldDB" id="A0A9D4JL73"/>
<feature type="compositionally biased region" description="Polar residues" evidence="1">
    <location>
        <begin position="51"/>
        <end position="64"/>
    </location>
</feature>
<evidence type="ECO:0000313" key="3">
    <source>
        <dbReference type="Proteomes" id="UP000828390"/>
    </source>
</evidence>
<protein>
    <submittedName>
        <fullName evidence="2">Uncharacterized protein</fullName>
    </submittedName>
</protein>
<sequence>MVTTNEPGLAVWYVTGCDNSPLQSHRYSNSRARCPLTALVAIIVHAAISQARSGTQGTLSQAATSPARPGSPSTPTRAATTPARPGTPAPAVDMASTPAPPPMPAMPAVPTTPANEAQASSRPSSSSSQDSLRERYVYLSNTHSYAQSNRRPRRRQTNFHLSQPELAPQGLSGEAQGTG</sequence>
<feature type="compositionally biased region" description="Low complexity" evidence="1">
    <location>
        <begin position="70"/>
        <end position="97"/>
    </location>
</feature>